<dbReference type="InterPro" id="IPR039422">
    <property type="entry name" value="MarR/SlyA-like"/>
</dbReference>
<evidence type="ECO:0000313" key="2">
    <source>
        <dbReference type="EMBL" id="SNS23108.1"/>
    </source>
</evidence>
<proteinExistence type="predicted"/>
<dbReference type="PRINTS" id="PR00598">
    <property type="entry name" value="HTHMARR"/>
</dbReference>
<dbReference type="PANTHER" id="PTHR33164:SF87">
    <property type="entry name" value="MULTIPLE ANTIBIOTIC RESISTANCE PROTEIN MARR"/>
    <property type="match status" value="1"/>
</dbReference>
<dbReference type="InterPro" id="IPR000835">
    <property type="entry name" value="HTH_MarR-typ"/>
</dbReference>
<dbReference type="Pfam" id="PF01047">
    <property type="entry name" value="MarR"/>
    <property type="match status" value="1"/>
</dbReference>
<feature type="domain" description="HTH marR-type" evidence="1">
    <location>
        <begin position="20"/>
        <end position="152"/>
    </location>
</feature>
<name>A0A239CTM0_9BACT</name>
<dbReference type="RefSeq" id="WP_089275447.1">
    <property type="nucleotide sequence ID" value="NZ_FZOC01000009.1"/>
</dbReference>
<dbReference type="GO" id="GO:0006950">
    <property type="term" value="P:response to stress"/>
    <property type="evidence" value="ECO:0007669"/>
    <property type="project" value="TreeGrafter"/>
</dbReference>
<dbReference type="Gene3D" id="1.10.10.10">
    <property type="entry name" value="Winged helix-like DNA-binding domain superfamily/Winged helix DNA-binding domain"/>
    <property type="match status" value="1"/>
</dbReference>
<dbReference type="PANTHER" id="PTHR33164">
    <property type="entry name" value="TRANSCRIPTIONAL REGULATOR, MARR FAMILY"/>
    <property type="match status" value="1"/>
</dbReference>
<dbReference type="InterPro" id="IPR036388">
    <property type="entry name" value="WH-like_DNA-bd_sf"/>
</dbReference>
<sequence length="154" mass="17132">MTGQNAHAGACGADEEERRTDAFTRLLIEFYERFSSWEQDVVRGTGITLQQMHTLEILGSGGEMRMKELAGKMSITTGSLTVLVDRLVRAGLVERIPNPQDRRSIQVGLTPEGRRLFKEHHALHGQLSQDMAGALAPEELARFMDMLAKVVARL</sequence>
<dbReference type="PROSITE" id="PS50995">
    <property type="entry name" value="HTH_MARR_2"/>
    <property type="match status" value="1"/>
</dbReference>
<gene>
    <name evidence="2" type="ORF">SAMN04488503_3263</name>
</gene>
<accession>A0A239CTM0</accession>
<dbReference type="AlphaFoldDB" id="A0A239CTM0"/>
<keyword evidence="3" id="KW-1185">Reference proteome</keyword>
<organism evidence="2 3">
    <name type="scientific">Humidesulfovibrio mexicanus</name>
    <dbReference type="NCBI Taxonomy" id="147047"/>
    <lineage>
        <taxon>Bacteria</taxon>
        <taxon>Pseudomonadati</taxon>
        <taxon>Thermodesulfobacteriota</taxon>
        <taxon>Desulfovibrionia</taxon>
        <taxon>Desulfovibrionales</taxon>
        <taxon>Desulfovibrionaceae</taxon>
        <taxon>Humidesulfovibrio</taxon>
    </lineage>
</organism>
<reference evidence="2 3" key="1">
    <citation type="submission" date="2017-06" db="EMBL/GenBank/DDBJ databases">
        <authorList>
            <person name="Kim H.J."/>
            <person name="Triplett B.A."/>
        </authorList>
    </citation>
    <scope>NUCLEOTIDE SEQUENCE [LARGE SCALE GENOMIC DNA]</scope>
    <source>
        <strain evidence="2 3">DSM 13116</strain>
    </source>
</reference>
<dbReference type="SMART" id="SM00347">
    <property type="entry name" value="HTH_MARR"/>
    <property type="match status" value="1"/>
</dbReference>
<evidence type="ECO:0000313" key="3">
    <source>
        <dbReference type="Proteomes" id="UP000198324"/>
    </source>
</evidence>
<dbReference type="OrthoDB" id="5521015at2"/>
<evidence type="ECO:0000259" key="1">
    <source>
        <dbReference type="PROSITE" id="PS50995"/>
    </source>
</evidence>
<dbReference type="InterPro" id="IPR036390">
    <property type="entry name" value="WH_DNA-bd_sf"/>
</dbReference>
<dbReference type="EMBL" id="FZOC01000009">
    <property type="protein sequence ID" value="SNS23108.1"/>
    <property type="molecule type" value="Genomic_DNA"/>
</dbReference>
<dbReference type="SUPFAM" id="SSF46785">
    <property type="entry name" value="Winged helix' DNA-binding domain"/>
    <property type="match status" value="1"/>
</dbReference>
<protein>
    <submittedName>
        <fullName evidence="2">Transcriptional regulator, MarR family</fullName>
    </submittedName>
</protein>
<dbReference type="Proteomes" id="UP000198324">
    <property type="component" value="Unassembled WGS sequence"/>
</dbReference>
<dbReference type="GO" id="GO:0003700">
    <property type="term" value="F:DNA-binding transcription factor activity"/>
    <property type="evidence" value="ECO:0007669"/>
    <property type="project" value="InterPro"/>
</dbReference>